<feature type="domain" description="FAD-dependent urate hydroxylase HpyO/Asp monooxygenase CreE-like FAD/NAD(P)-binding" evidence="1">
    <location>
        <begin position="4"/>
        <end position="160"/>
    </location>
</feature>
<keyword evidence="3" id="KW-1185">Reference proteome</keyword>
<dbReference type="InterPro" id="IPR038732">
    <property type="entry name" value="HpyO/CreE_NAD-binding"/>
</dbReference>
<dbReference type="SUPFAM" id="SSF51905">
    <property type="entry name" value="FAD/NAD(P)-binding domain"/>
    <property type="match status" value="1"/>
</dbReference>
<dbReference type="PANTHER" id="PTHR40254">
    <property type="entry name" value="BLR0577 PROTEIN"/>
    <property type="match status" value="1"/>
</dbReference>
<organism evidence="2 3">
    <name type="scientific">Mammaliicoccus fleurettii</name>
    <dbReference type="NCBI Taxonomy" id="150056"/>
    <lineage>
        <taxon>Bacteria</taxon>
        <taxon>Bacillati</taxon>
        <taxon>Bacillota</taxon>
        <taxon>Bacilli</taxon>
        <taxon>Bacillales</taxon>
        <taxon>Staphylococcaceae</taxon>
        <taxon>Mammaliicoccus</taxon>
    </lineage>
</organism>
<dbReference type="RefSeq" id="WP_203153730.1">
    <property type="nucleotide sequence ID" value="NZ_JAEPSA010000007.1"/>
</dbReference>
<evidence type="ECO:0000313" key="3">
    <source>
        <dbReference type="Proteomes" id="UP000681586"/>
    </source>
</evidence>
<sequence>MKVAIIGMGTAGVSTLNQLSKHKKFKNITVDIFDNAEDMGMGKPFQNDSDRLLINLPANQMSLDPQNEKDFKKWYKKNDEFDYGKAKYLPRLVFGHYMKSILNKLLQKHDNIFVHKHKVDSCYVEEIKDERGQYKIDVCYIEDDEAVCQKYDYVFLTIGMLPYKDPYQLSGLSGYIESPYPTTRALRNVKQNDDIAIIGTGLSSVDVIRYVMENHERLPLVVTSRNAQFPSVRGIRHEIDLKYINDKAIEKFKKSHKGVVPLKNVEKLFKKECEYQNINLQKMLYRFKKDNVYNMKYDLRHEDEVGHFQSFIEEVKHHMIPLWNAMTIDDKKAFLDKYGHHFKRNANPMPQSSAKQLIDWIENGDIIVKEGLENVRKYYGKFRIKYKNVENENSYHYVINATGPKKHLSELTEDEHFIKGLENKQIIAAHPFGGILVLPYTNEVISPKFGTMPNLKVIGQLTTGVNFDVNGVSLLVDQSVRAVKDLYIELEERKKAKKVQSKKK</sequence>
<protein>
    <submittedName>
        <fullName evidence="2">FAD/NAD(P)-binding protein</fullName>
    </submittedName>
</protein>
<dbReference type="EMBL" id="JAGXBM010000005">
    <property type="protein sequence ID" value="MBS3696910.1"/>
    <property type="molecule type" value="Genomic_DNA"/>
</dbReference>
<accession>A0ABS5MLW7</accession>
<evidence type="ECO:0000313" key="2">
    <source>
        <dbReference type="EMBL" id="MBS3696910.1"/>
    </source>
</evidence>
<dbReference type="InterPro" id="IPR036188">
    <property type="entry name" value="FAD/NAD-bd_sf"/>
</dbReference>
<gene>
    <name evidence="2" type="ORF">JJQ58_05485</name>
</gene>
<dbReference type="Proteomes" id="UP000681586">
    <property type="component" value="Unassembled WGS sequence"/>
</dbReference>
<proteinExistence type="predicted"/>
<comment type="caution">
    <text evidence="2">The sequence shown here is derived from an EMBL/GenBank/DDBJ whole genome shotgun (WGS) entry which is preliminary data.</text>
</comment>
<dbReference type="InterPro" id="IPR052189">
    <property type="entry name" value="L-asp_N-monooxygenase_NS-form"/>
</dbReference>
<name>A0ABS5MLW7_9STAP</name>
<dbReference type="PANTHER" id="PTHR40254:SF1">
    <property type="entry name" value="BLR0577 PROTEIN"/>
    <property type="match status" value="1"/>
</dbReference>
<reference evidence="2 3" key="1">
    <citation type="submission" date="2021-05" db="EMBL/GenBank/DDBJ databases">
        <title>Staphylococcus fleurettii isolated from lake water in First Nation community in Manitoba, Canada.</title>
        <authorList>
            <person name="Bashar S."/>
            <person name="Murdock A."/>
            <person name="Patidar R."/>
            <person name="Golding G."/>
            <person name="Farenhorst A."/>
            <person name="Kumar A."/>
        </authorList>
    </citation>
    <scope>NUCLEOTIDE SEQUENCE [LARGE SCALE GENOMIC DNA]</scope>
    <source>
        <strain evidence="2 3">SF002</strain>
    </source>
</reference>
<dbReference type="Gene3D" id="3.50.50.60">
    <property type="entry name" value="FAD/NAD(P)-binding domain"/>
    <property type="match status" value="1"/>
</dbReference>
<dbReference type="Pfam" id="PF13454">
    <property type="entry name" value="NAD_binding_9"/>
    <property type="match status" value="1"/>
</dbReference>
<evidence type="ECO:0000259" key="1">
    <source>
        <dbReference type="Pfam" id="PF13454"/>
    </source>
</evidence>